<evidence type="ECO:0000313" key="1">
    <source>
        <dbReference type="EMBL" id="GEC71404.1"/>
    </source>
</evidence>
<keyword evidence="2" id="KW-1185">Reference proteome</keyword>
<dbReference type="STRING" id="983.SAMN05443543_10548"/>
<dbReference type="InterPro" id="IPR038194">
    <property type="entry name" value="DUF3861_sf"/>
</dbReference>
<dbReference type="InterPro" id="IPR024476">
    <property type="entry name" value="DUF3861"/>
</dbReference>
<reference evidence="1 2" key="1">
    <citation type="submission" date="2019-06" db="EMBL/GenBank/DDBJ databases">
        <title>Whole genome shotgun sequence of Flavobacterium flevense NBRC 14960.</title>
        <authorList>
            <person name="Hosoyama A."/>
            <person name="Uohara A."/>
            <person name="Ohji S."/>
            <person name="Ichikawa N."/>
        </authorList>
    </citation>
    <scope>NUCLEOTIDE SEQUENCE [LARGE SCALE GENOMIC DNA]</scope>
    <source>
        <strain evidence="1 2">NBRC 14960</strain>
    </source>
</reference>
<dbReference type="RefSeq" id="WP_073244499.1">
    <property type="nucleotide sequence ID" value="NZ_BJNP01000007.1"/>
</dbReference>
<accession>A0A4Y4AXT2</accession>
<dbReference type="EMBL" id="BJNP01000007">
    <property type="protein sequence ID" value="GEC71404.1"/>
    <property type="molecule type" value="Genomic_DNA"/>
</dbReference>
<evidence type="ECO:0008006" key="3">
    <source>
        <dbReference type="Google" id="ProtNLM"/>
    </source>
</evidence>
<proteinExistence type="predicted"/>
<dbReference type="Proteomes" id="UP000316775">
    <property type="component" value="Unassembled WGS sequence"/>
</dbReference>
<evidence type="ECO:0000313" key="2">
    <source>
        <dbReference type="Proteomes" id="UP000316775"/>
    </source>
</evidence>
<dbReference type="Gene3D" id="3.10.20.850">
    <property type="entry name" value="Protein of unknown function DUF3861"/>
    <property type="match status" value="1"/>
</dbReference>
<organism evidence="1 2">
    <name type="scientific">Flavobacterium flevense</name>
    <dbReference type="NCBI Taxonomy" id="983"/>
    <lineage>
        <taxon>Bacteria</taxon>
        <taxon>Pseudomonadati</taxon>
        <taxon>Bacteroidota</taxon>
        <taxon>Flavobacteriia</taxon>
        <taxon>Flavobacteriales</taxon>
        <taxon>Flavobacteriaceae</taxon>
        <taxon>Flavobacterium</taxon>
    </lineage>
</organism>
<protein>
    <recommendedName>
        <fullName evidence="3">DUF3861 domain-containing protein</fullName>
    </recommendedName>
</protein>
<gene>
    <name evidence="1" type="ORF">FFL01_09430</name>
</gene>
<dbReference type="AlphaFoldDB" id="A0A4Y4AXT2"/>
<comment type="caution">
    <text evidence="1">The sequence shown here is derived from an EMBL/GenBank/DDBJ whole genome shotgun (WGS) entry which is preliminary data.</text>
</comment>
<name>A0A4Y4AXT2_9FLAO</name>
<dbReference type="OrthoDB" id="119700at2"/>
<dbReference type="Pfam" id="PF12977">
    <property type="entry name" value="DUF3861"/>
    <property type="match status" value="1"/>
</dbReference>
<sequence length="103" mass="11895">MEKRAHQYKLTLEYVKDAKGEAVSESPIEFLFENHDNIFSIIEKQKDKNLFGNKQQATEFAIGLKLFSEVMLKNRKNPLFEELGPAFGIFIKKLKGISQNESE</sequence>